<feature type="domain" description="UspA" evidence="1">
    <location>
        <begin position="142"/>
        <end position="267"/>
    </location>
</feature>
<dbReference type="AlphaFoldDB" id="A0A7K0C774"/>
<keyword evidence="3" id="KW-1185">Reference proteome</keyword>
<sequence length="271" mass="27705">MLAYMIGEHVLAGYTPDAGGQEALALARAVVALTGGRLTIGHVHPPDRPAAAGESLTLLEQAAARLDGEPAELVSHEGRGVGRGLSTLASRVGADLIVIGSPPGGAHHRIAVGTAADHLLHSATEAVMVTPAGYAPPERLERITVMYVDRPQCEEAVMRAAVAAHMLGATLRLVTLAMPGDPAGRLRDDLALAIRLALDSAPLTAEDVTAELGEGDDVAGALADLGWVAGDLLVCASSEDAAAHRVFIGEVALKALRAASCPVAVLPRGYS</sequence>
<dbReference type="InterPro" id="IPR006016">
    <property type="entry name" value="UspA"/>
</dbReference>
<gene>
    <name evidence="2" type="ORF">ACRB68_74400</name>
</gene>
<feature type="domain" description="UspA" evidence="1">
    <location>
        <begin position="9"/>
        <end position="131"/>
    </location>
</feature>
<dbReference type="InterPro" id="IPR014729">
    <property type="entry name" value="Rossmann-like_a/b/a_fold"/>
</dbReference>
<dbReference type="Gene3D" id="3.40.50.620">
    <property type="entry name" value="HUPs"/>
    <property type="match status" value="2"/>
</dbReference>
<organism evidence="2 3">
    <name type="scientific">Actinomadura macrotermitis</name>
    <dbReference type="NCBI Taxonomy" id="2585200"/>
    <lineage>
        <taxon>Bacteria</taxon>
        <taxon>Bacillati</taxon>
        <taxon>Actinomycetota</taxon>
        <taxon>Actinomycetes</taxon>
        <taxon>Streptosporangiales</taxon>
        <taxon>Thermomonosporaceae</taxon>
        <taxon>Actinomadura</taxon>
    </lineage>
</organism>
<name>A0A7K0C774_9ACTN</name>
<comment type="caution">
    <text evidence="2">The sequence shown here is derived from an EMBL/GenBank/DDBJ whole genome shotgun (WGS) entry which is preliminary data.</text>
</comment>
<evidence type="ECO:0000313" key="3">
    <source>
        <dbReference type="Proteomes" id="UP000487268"/>
    </source>
</evidence>
<reference evidence="2 3" key="1">
    <citation type="submission" date="2019-10" db="EMBL/GenBank/DDBJ databases">
        <title>Actinomadura rubteroloni sp. nov. and Actinomadura macrotermitis sp. nov., isolated from the gut of fungus growing-termite Macrotermes natalensis.</title>
        <authorList>
            <person name="Benndorf R."/>
            <person name="Martin K."/>
            <person name="Kuefner M."/>
            <person name="De Beer W."/>
            <person name="Kaster A.-K."/>
            <person name="Vollmers J."/>
            <person name="Poulsen M."/>
            <person name="Beemelmanns C."/>
        </authorList>
    </citation>
    <scope>NUCLEOTIDE SEQUENCE [LARGE SCALE GENOMIC DNA]</scope>
    <source>
        <strain evidence="2 3">RB68</strain>
    </source>
</reference>
<accession>A0A7K0C774</accession>
<dbReference type="SUPFAM" id="SSF52402">
    <property type="entry name" value="Adenine nucleotide alpha hydrolases-like"/>
    <property type="match status" value="2"/>
</dbReference>
<dbReference type="Pfam" id="PF00582">
    <property type="entry name" value="Usp"/>
    <property type="match status" value="2"/>
</dbReference>
<evidence type="ECO:0000259" key="1">
    <source>
        <dbReference type="Pfam" id="PF00582"/>
    </source>
</evidence>
<evidence type="ECO:0000313" key="2">
    <source>
        <dbReference type="EMBL" id="MQY09321.1"/>
    </source>
</evidence>
<dbReference type="EMBL" id="WEGH01000006">
    <property type="protein sequence ID" value="MQY09321.1"/>
    <property type="molecule type" value="Genomic_DNA"/>
</dbReference>
<proteinExistence type="predicted"/>
<protein>
    <submittedName>
        <fullName evidence="2">Universal stress protein</fullName>
    </submittedName>
</protein>
<dbReference type="Proteomes" id="UP000487268">
    <property type="component" value="Unassembled WGS sequence"/>
</dbReference>